<gene>
    <name evidence="2" type="ORF">BJG266_LOCUS49428</name>
    <name evidence="3" type="ORF">QVE165_LOCUS66513</name>
</gene>
<reference evidence="3" key="1">
    <citation type="submission" date="2021-02" db="EMBL/GenBank/DDBJ databases">
        <authorList>
            <person name="Nowell W R."/>
        </authorList>
    </citation>
    <scope>NUCLEOTIDE SEQUENCE</scope>
</reference>
<organism evidence="3 4">
    <name type="scientific">Adineta steineri</name>
    <dbReference type="NCBI Taxonomy" id="433720"/>
    <lineage>
        <taxon>Eukaryota</taxon>
        <taxon>Metazoa</taxon>
        <taxon>Spiralia</taxon>
        <taxon>Gnathifera</taxon>
        <taxon>Rotifera</taxon>
        <taxon>Eurotatoria</taxon>
        <taxon>Bdelloidea</taxon>
        <taxon>Adinetida</taxon>
        <taxon>Adinetidae</taxon>
        <taxon>Adineta</taxon>
    </lineage>
</organism>
<proteinExistence type="predicted"/>
<accession>A0A816GU38</accession>
<name>A0A816GU38_9BILA</name>
<dbReference type="EMBL" id="CAJNOM010007884">
    <property type="protein sequence ID" value="CAF1677587.1"/>
    <property type="molecule type" value="Genomic_DNA"/>
</dbReference>
<evidence type="ECO:0000313" key="2">
    <source>
        <dbReference type="EMBL" id="CAF1588744.1"/>
    </source>
</evidence>
<evidence type="ECO:0000256" key="1">
    <source>
        <dbReference type="SAM" id="MobiDB-lite"/>
    </source>
</evidence>
<evidence type="ECO:0000313" key="4">
    <source>
        <dbReference type="Proteomes" id="UP000663832"/>
    </source>
</evidence>
<dbReference type="EMBL" id="CAJNOI010007446">
    <property type="protein sequence ID" value="CAF1588744.1"/>
    <property type="molecule type" value="Genomic_DNA"/>
</dbReference>
<feature type="compositionally biased region" description="Low complexity" evidence="1">
    <location>
        <begin position="1"/>
        <end position="21"/>
    </location>
</feature>
<dbReference type="Proteomes" id="UP000663832">
    <property type="component" value="Unassembled WGS sequence"/>
</dbReference>
<evidence type="ECO:0000313" key="3">
    <source>
        <dbReference type="EMBL" id="CAF1677587.1"/>
    </source>
</evidence>
<feature type="region of interest" description="Disordered" evidence="1">
    <location>
        <begin position="1"/>
        <end position="32"/>
    </location>
</feature>
<protein>
    <submittedName>
        <fullName evidence="3">Uncharacterized protein</fullName>
    </submittedName>
</protein>
<sequence>MKTFLQPLRLPSLSSSNYASPPSNPPFSPSQMFSDCPVAETPCFASPSACQQINELSRPRRIIKSVRRLWFIRWSKKTINEAETTTTRKQKKIKQLVGTQMKR</sequence>
<keyword evidence="4" id="KW-1185">Reference proteome</keyword>
<dbReference type="Proteomes" id="UP000663877">
    <property type="component" value="Unassembled WGS sequence"/>
</dbReference>
<comment type="caution">
    <text evidence="3">The sequence shown here is derived from an EMBL/GenBank/DDBJ whole genome shotgun (WGS) entry which is preliminary data.</text>
</comment>
<dbReference type="AlphaFoldDB" id="A0A816GU38"/>